<dbReference type="InterPro" id="IPR041178">
    <property type="entry name" value="RPA43_OB"/>
</dbReference>
<dbReference type="EMBL" id="CAJPDR010000293">
    <property type="protein sequence ID" value="CAF9930766.1"/>
    <property type="molecule type" value="Genomic_DNA"/>
</dbReference>
<evidence type="ECO:0000256" key="4">
    <source>
        <dbReference type="ARBA" id="ARBA00022553"/>
    </source>
</evidence>
<comment type="similarity">
    <text evidence="2">Belongs to the eukaryotic RPA43 RNA polymerase subunit family.</text>
</comment>
<organism evidence="10 11">
    <name type="scientific">Alectoria fallacina</name>
    <dbReference type="NCBI Taxonomy" id="1903189"/>
    <lineage>
        <taxon>Eukaryota</taxon>
        <taxon>Fungi</taxon>
        <taxon>Dikarya</taxon>
        <taxon>Ascomycota</taxon>
        <taxon>Pezizomycotina</taxon>
        <taxon>Lecanoromycetes</taxon>
        <taxon>OSLEUM clade</taxon>
        <taxon>Lecanoromycetidae</taxon>
        <taxon>Lecanorales</taxon>
        <taxon>Lecanorineae</taxon>
        <taxon>Parmeliaceae</taxon>
        <taxon>Alectoria</taxon>
    </lineage>
</organism>
<dbReference type="OrthoDB" id="10250504at2759"/>
<dbReference type="PANTHER" id="PTHR12709">
    <property type="entry name" value="DNA-DIRECTED RNA POLYMERASE II, III"/>
    <property type="match status" value="1"/>
</dbReference>
<reference evidence="10" key="1">
    <citation type="submission" date="2021-03" db="EMBL/GenBank/DDBJ databases">
        <authorList>
            <person name="Tagirdzhanova G."/>
        </authorList>
    </citation>
    <scope>NUCLEOTIDE SEQUENCE</scope>
</reference>
<proteinExistence type="inferred from homology"/>
<keyword evidence="5 7" id="KW-0804">Transcription</keyword>
<protein>
    <recommendedName>
        <fullName evidence="7">DNA-directed RNA polymerase subunit</fullName>
    </recommendedName>
</protein>
<evidence type="ECO:0000256" key="5">
    <source>
        <dbReference type="ARBA" id="ARBA00023163"/>
    </source>
</evidence>
<keyword evidence="6 7" id="KW-0539">Nucleus</keyword>
<comment type="caution">
    <text evidence="10">The sequence shown here is derived from an EMBL/GenBank/DDBJ whole genome shotgun (WGS) entry which is preliminary data.</text>
</comment>
<accession>A0A8H3FU31</accession>
<keyword evidence="11" id="KW-1185">Reference proteome</keyword>
<feature type="region of interest" description="Disordered" evidence="8">
    <location>
        <begin position="60"/>
        <end position="130"/>
    </location>
</feature>
<feature type="domain" description="RPA43 OB" evidence="9">
    <location>
        <begin position="219"/>
        <end position="345"/>
    </location>
</feature>
<evidence type="ECO:0000256" key="2">
    <source>
        <dbReference type="ARBA" id="ARBA00005930"/>
    </source>
</evidence>
<name>A0A8H3FU31_9LECA</name>
<evidence type="ECO:0000256" key="3">
    <source>
        <dbReference type="ARBA" id="ARBA00022478"/>
    </source>
</evidence>
<dbReference type="InterPro" id="IPR041901">
    <property type="entry name" value="RNAP_I_Rpa43_N"/>
</dbReference>
<gene>
    <name evidence="10" type="ORF">ALECFALPRED_004722</name>
</gene>
<evidence type="ECO:0000256" key="6">
    <source>
        <dbReference type="ARBA" id="ARBA00023242"/>
    </source>
</evidence>
<dbReference type="FunFam" id="3.30.1490.120:FF:000004">
    <property type="entry name" value="RNA polymerase I subunit Rpa43"/>
    <property type="match status" value="1"/>
</dbReference>
<feature type="compositionally biased region" description="Polar residues" evidence="8">
    <location>
        <begin position="111"/>
        <end position="120"/>
    </location>
</feature>
<dbReference type="CDD" id="cd04328">
    <property type="entry name" value="RNAP_I_Rpa43_N"/>
    <property type="match status" value="1"/>
</dbReference>
<dbReference type="Gene3D" id="2.40.50.1060">
    <property type="match status" value="1"/>
</dbReference>
<evidence type="ECO:0000313" key="11">
    <source>
        <dbReference type="Proteomes" id="UP000664203"/>
    </source>
</evidence>
<dbReference type="Proteomes" id="UP000664203">
    <property type="component" value="Unassembled WGS sequence"/>
</dbReference>
<keyword evidence="4" id="KW-0597">Phosphoprotein</keyword>
<sequence>MVKTGVETLAPTYSWLGRSPGMSRGRLAVDKSLNSETFEISLWGLDHPRQSGVQMIMLTETGSPQLRRKKHGKLKDKDVEKSEKKRKRNTIDEVESGLGSPTKKHRLNEQPKASRSQSRPTIPPRGEPVSPFYLQTSSLYLPLPPISQKHALQGICAEHISPLILTYYPPFHGIVVSYSNAQLSTDPQTEGSKPAYARAIDEYASSFIWLTADFIIFKPRRGSVIEGYVNLQSESTLGLLCLNFFNASIERKRLPKEWKWIPGGMKAPGKRKLKKPVEDDRSDLDGVAADEDDAVEQTLEDAEGYFQDQAGRKVEGLLRFRVKNVDTSKSMDRETGFVSIEGTMLNEDEERELQERERVRLPDMGKKQLGWQNEPLNAMTGAIVNGFDGAMDIDDIPTSKHRARY</sequence>
<dbReference type="PANTHER" id="PTHR12709:SF5">
    <property type="entry name" value="DNA-DIRECTED RNA POLYMERASE I SUBUNIT RPA43"/>
    <property type="match status" value="1"/>
</dbReference>
<dbReference type="Gene3D" id="3.30.1490.120">
    <property type="entry name" value="RNA polymerase Rpb7-like, N-terminal domain"/>
    <property type="match status" value="1"/>
</dbReference>
<dbReference type="AlphaFoldDB" id="A0A8H3FU31"/>
<evidence type="ECO:0000256" key="7">
    <source>
        <dbReference type="RuleBase" id="RU369086"/>
    </source>
</evidence>
<dbReference type="GO" id="GO:0005736">
    <property type="term" value="C:RNA polymerase I complex"/>
    <property type="evidence" value="ECO:0007669"/>
    <property type="project" value="TreeGrafter"/>
</dbReference>
<evidence type="ECO:0000313" key="10">
    <source>
        <dbReference type="EMBL" id="CAF9930766.1"/>
    </source>
</evidence>
<comment type="function">
    <text evidence="7">DNA-dependent RNA polymerase which catalyzes the transcription of DNA into RNA using the four ribonucleoside triphosphates as substrates.</text>
</comment>
<evidence type="ECO:0000259" key="9">
    <source>
        <dbReference type="Pfam" id="PF17875"/>
    </source>
</evidence>
<keyword evidence="3 7" id="KW-0240">DNA-directed RNA polymerase</keyword>
<evidence type="ECO:0000256" key="1">
    <source>
        <dbReference type="ARBA" id="ARBA00004604"/>
    </source>
</evidence>
<dbReference type="GO" id="GO:0006361">
    <property type="term" value="P:transcription initiation at RNA polymerase I promoter"/>
    <property type="evidence" value="ECO:0007669"/>
    <property type="project" value="UniProtKB-ARBA"/>
</dbReference>
<dbReference type="Pfam" id="PF17875">
    <property type="entry name" value="RPA43_OB"/>
    <property type="match status" value="1"/>
</dbReference>
<dbReference type="InterPro" id="IPR045113">
    <property type="entry name" value="Rpb7-like"/>
</dbReference>
<dbReference type="InterPro" id="IPR036898">
    <property type="entry name" value="RNA_pol_Rpb7-like_N_sf"/>
</dbReference>
<comment type="subcellular location">
    <subcellularLocation>
        <location evidence="1">Nucleus</location>
        <location evidence="1">Nucleolus</location>
    </subcellularLocation>
</comment>
<evidence type="ECO:0000256" key="8">
    <source>
        <dbReference type="SAM" id="MobiDB-lite"/>
    </source>
</evidence>
<dbReference type="GO" id="GO:0006362">
    <property type="term" value="P:transcription elongation by RNA polymerase I"/>
    <property type="evidence" value="ECO:0007669"/>
    <property type="project" value="UniProtKB-ARBA"/>
</dbReference>